<evidence type="ECO:0000313" key="13">
    <source>
        <dbReference type="Proteomes" id="UP000294455"/>
    </source>
</evidence>
<keyword evidence="7" id="KW-0067">ATP-binding</keyword>
<dbReference type="InterPro" id="IPR027417">
    <property type="entry name" value="P-loop_NTPase"/>
</dbReference>
<dbReference type="Gene3D" id="3.40.50.10930">
    <property type="match status" value="1"/>
</dbReference>
<evidence type="ECO:0000256" key="8">
    <source>
        <dbReference type="ARBA" id="ARBA00023125"/>
    </source>
</evidence>
<dbReference type="Gene3D" id="1.10.10.160">
    <property type="match status" value="1"/>
</dbReference>
<dbReference type="SUPFAM" id="SSF52540">
    <property type="entry name" value="P-loop containing nucleoside triphosphate hydrolases"/>
    <property type="match status" value="2"/>
</dbReference>
<sequence length="1041" mass="126675">MLKIYQSNQINFLLKKICKKIMSKTNKNIFHEEIFLIDNINIKKWIEIYISKNKNISMNIKYIIISKFFINLIRNTNYKKKYKMPILFKKQSLEWIIMSIINDKKKSSFLKKYGIYYNNFDFCSYMAKIFIKYIFFKPELIYTWETEKKSNSSKILYVWQKKLWKIIIKKIKKLKENNFTEIINNFLQNKNYLLKTIPKKIFILSIIPINPFINFIIHIIKDITSIYLFQYQFHKKEYKHINFTLNFFKKRNILPQKKEIKNNSYIKKNFFFHKPYSKNILHILQYDLFNRSFYKKNIKKKFYINDRSIYIHKCYSYLQEIQILYEHIINILNTDKKIKPHNILITSNNISPYLFYINQIFYSLLPNNSYFYNPDENILKKNILLIIKKILKIKKNRFEYSWVLSLLDEKLLRKKFSIKSSDIKILYKIISDLNVRFGFDAKHFKKISIPNINTYSWSYAINRIITGFWLQKKYSILNNISVYNVSSNERNILLGNFINLINKLNKLRKKILNKKLLKNWLNIIPQIIKEFFYIPLKYKIFFFKLENIWKKIILNGIIINYKKKISIDCLLKQFFQYNFSLYKTNTFMSGYINIMNFNKIRIIPFKMICIIGCDQENLSLYTQTNILNLINQKIYQNNKNIFFETVLSTQKYLFCSYTKNIKTEKKNYPSKYITDILYYIKKNFYITNKNKYNKKKIHILKQVYINNKNKLNYSYLINYNVEKFSKEKKDIKKYKKINFIIKKNIPITELINFWKNPIQYFFKKNLNIYILNNIKNQLSEDELFHIPSLDKYIIKNKILKYYLLKKNTKSLFKKFQLKNQLPHDHIGKILWKEEEKKIYLLSNQINKIKNSPKEISFNLKIKKYKLSGKIKEINKLNLIHWCTNKINFKEIISLWIEHLVFCILKKSSKSILLGINNTNIKFSYLTKIKAEKYLKKYIQGYLDGLKKPLLILKSGIIWLQSIYMKKFNIIKNDKYNINIAKKNFLKEWNGNSFYKGEKKNIYIKKLIPKINPIIIKKICRTCEYWLLPIFKNTNIRKYHIK</sequence>
<dbReference type="CDD" id="cd22353">
    <property type="entry name" value="RecC_C-like"/>
    <property type="match status" value="1"/>
</dbReference>
<feature type="domain" description="RecC C-terminal" evidence="11">
    <location>
        <begin position="743"/>
        <end position="961"/>
    </location>
</feature>
<name>A0A803FUY3_9GAMM</name>
<protein>
    <submittedName>
        <fullName evidence="12">RecBCD enzyme subunit RecC</fullName>
        <ecNumber evidence="12">3.1.11.5</ecNumber>
    </submittedName>
</protein>
<dbReference type="GO" id="GO:0005524">
    <property type="term" value="F:ATP binding"/>
    <property type="evidence" value="ECO:0007669"/>
    <property type="project" value="UniProtKB-KW"/>
</dbReference>
<evidence type="ECO:0000256" key="9">
    <source>
        <dbReference type="ARBA" id="ARBA00023204"/>
    </source>
</evidence>
<evidence type="ECO:0000259" key="11">
    <source>
        <dbReference type="Pfam" id="PF17946"/>
    </source>
</evidence>
<dbReference type="Gene3D" id="3.40.50.300">
    <property type="entry name" value="P-loop containing nucleotide triphosphate hydrolases"/>
    <property type="match status" value="1"/>
</dbReference>
<dbReference type="EC" id="3.1.11.5" evidence="12"/>
<dbReference type="GO" id="GO:0009338">
    <property type="term" value="C:exodeoxyribonuclease V complex"/>
    <property type="evidence" value="ECO:0007669"/>
    <property type="project" value="InterPro"/>
</dbReference>
<dbReference type="AlphaFoldDB" id="A0A803FUY3"/>
<dbReference type="InterPro" id="IPR006697">
    <property type="entry name" value="RecC"/>
</dbReference>
<dbReference type="GO" id="GO:0008854">
    <property type="term" value="F:exodeoxyribonuclease V activity"/>
    <property type="evidence" value="ECO:0007669"/>
    <property type="project" value="UniProtKB-EC"/>
</dbReference>
<dbReference type="PIRSF" id="PIRSF000980">
    <property type="entry name" value="RecC"/>
    <property type="match status" value="1"/>
</dbReference>
<evidence type="ECO:0000256" key="5">
    <source>
        <dbReference type="ARBA" id="ARBA00022806"/>
    </source>
</evidence>
<keyword evidence="6" id="KW-0269">Exonuclease</keyword>
<dbReference type="Pfam" id="PF17946">
    <property type="entry name" value="RecC_C"/>
    <property type="match status" value="1"/>
</dbReference>
<evidence type="ECO:0000256" key="2">
    <source>
        <dbReference type="ARBA" id="ARBA00022741"/>
    </source>
</evidence>
<keyword evidence="9" id="KW-0234">DNA repair</keyword>
<dbReference type="GO" id="GO:0006310">
    <property type="term" value="P:DNA recombination"/>
    <property type="evidence" value="ECO:0007669"/>
    <property type="project" value="TreeGrafter"/>
</dbReference>
<keyword evidence="5" id="KW-0347">Helicase</keyword>
<dbReference type="InterPro" id="IPR041500">
    <property type="entry name" value="RecC_C"/>
</dbReference>
<dbReference type="Gene3D" id="1.10.10.990">
    <property type="match status" value="1"/>
</dbReference>
<dbReference type="Proteomes" id="UP000294455">
    <property type="component" value="Chromosome"/>
</dbReference>
<dbReference type="GO" id="GO:0004386">
    <property type="term" value="F:helicase activity"/>
    <property type="evidence" value="ECO:0007669"/>
    <property type="project" value="UniProtKB-KW"/>
</dbReference>
<keyword evidence="2" id="KW-0547">Nucleotide-binding</keyword>
<evidence type="ECO:0000256" key="3">
    <source>
        <dbReference type="ARBA" id="ARBA00022763"/>
    </source>
</evidence>
<organism evidence="12 13">
    <name type="scientific">Buchnera aphidicola</name>
    <name type="common">Cinara piceae</name>
    <dbReference type="NCBI Taxonomy" id="1660043"/>
    <lineage>
        <taxon>Bacteria</taxon>
        <taxon>Pseudomonadati</taxon>
        <taxon>Pseudomonadota</taxon>
        <taxon>Gammaproteobacteria</taxon>
        <taxon>Enterobacterales</taxon>
        <taxon>Erwiniaceae</taxon>
        <taxon>Buchnera</taxon>
    </lineage>
</organism>
<dbReference type="GO" id="GO:0003677">
    <property type="term" value="F:DNA binding"/>
    <property type="evidence" value="ECO:0007669"/>
    <property type="project" value="UniProtKB-KW"/>
</dbReference>
<dbReference type="InterPro" id="IPR013986">
    <property type="entry name" value="DExx_box_DNA_helicase_dom_sf"/>
</dbReference>
<evidence type="ECO:0000256" key="4">
    <source>
        <dbReference type="ARBA" id="ARBA00022801"/>
    </source>
</evidence>
<reference evidence="12 13" key="1">
    <citation type="submission" date="2019-02" db="EMBL/GenBank/DDBJ databases">
        <authorList>
            <person name="Manzano-Marin A."/>
            <person name="Manzano-Marin A."/>
        </authorList>
    </citation>
    <scope>NUCLEOTIDE SEQUENCE [LARGE SCALE GENOMIC DNA]</scope>
    <source>
        <strain evidence="12 13">BuCipiceae</strain>
    </source>
</reference>
<keyword evidence="3" id="KW-0227">DNA damage</keyword>
<keyword evidence="4 12" id="KW-0378">Hydrolase</keyword>
<evidence type="ECO:0000256" key="1">
    <source>
        <dbReference type="ARBA" id="ARBA00022722"/>
    </source>
</evidence>
<dbReference type="PANTHER" id="PTHR30591:SF1">
    <property type="entry name" value="RECBCD ENZYME SUBUNIT RECC"/>
    <property type="match status" value="1"/>
</dbReference>
<evidence type="ECO:0000256" key="10">
    <source>
        <dbReference type="SAM" id="Phobius"/>
    </source>
</evidence>
<feature type="transmembrane region" description="Helical" evidence="10">
    <location>
        <begin position="201"/>
        <end position="220"/>
    </location>
</feature>
<evidence type="ECO:0000256" key="7">
    <source>
        <dbReference type="ARBA" id="ARBA00022840"/>
    </source>
</evidence>
<accession>A0A803FUY3</accession>
<evidence type="ECO:0000313" key="12">
    <source>
        <dbReference type="EMBL" id="VFP88583.1"/>
    </source>
</evidence>
<dbReference type="InterPro" id="IPR011335">
    <property type="entry name" value="Restrct_endonuc-II-like"/>
</dbReference>
<dbReference type="SUPFAM" id="SSF52980">
    <property type="entry name" value="Restriction endonuclease-like"/>
    <property type="match status" value="1"/>
</dbReference>
<keyword evidence="10" id="KW-1133">Transmembrane helix</keyword>
<proteinExistence type="predicted"/>
<evidence type="ECO:0000256" key="6">
    <source>
        <dbReference type="ARBA" id="ARBA00022839"/>
    </source>
</evidence>
<dbReference type="Gene3D" id="1.10.486.10">
    <property type="entry name" value="PCRA, domain 4"/>
    <property type="match status" value="1"/>
</dbReference>
<keyword evidence="10" id="KW-0472">Membrane</keyword>
<keyword evidence="8" id="KW-0238">DNA-binding</keyword>
<gene>
    <name evidence="12" type="primary">recC</name>
    <name evidence="12" type="ORF">BUCIPICE3303_293</name>
</gene>
<keyword evidence="1" id="KW-0540">Nuclease</keyword>
<keyword evidence="10" id="KW-0812">Transmembrane</keyword>
<dbReference type="PANTHER" id="PTHR30591">
    <property type="entry name" value="RECBCD ENZYME SUBUNIT RECC"/>
    <property type="match status" value="1"/>
</dbReference>
<dbReference type="EMBL" id="LR217739">
    <property type="protein sequence ID" value="VFP88583.1"/>
    <property type="molecule type" value="Genomic_DNA"/>
</dbReference>
<dbReference type="Pfam" id="PF04257">
    <property type="entry name" value="Exonuc_V_gamma"/>
    <property type="match status" value="1"/>
</dbReference>
<dbReference type="GO" id="GO:0006281">
    <property type="term" value="P:DNA repair"/>
    <property type="evidence" value="ECO:0007669"/>
    <property type="project" value="UniProtKB-KW"/>
</dbReference>